<dbReference type="EMBL" id="VFQX01000002">
    <property type="protein sequence ID" value="KAF0984553.1"/>
    <property type="molecule type" value="Genomic_DNA"/>
</dbReference>
<accession>A0A6A5C2A3</accession>
<dbReference type="RefSeq" id="XP_044569266.1">
    <property type="nucleotide sequence ID" value="XM_044707943.1"/>
</dbReference>
<organism evidence="1 2">
    <name type="scientific">Naegleria fowleri</name>
    <name type="common">Brain eating amoeba</name>
    <dbReference type="NCBI Taxonomy" id="5763"/>
    <lineage>
        <taxon>Eukaryota</taxon>
        <taxon>Discoba</taxon>
        <taxon>Heterolobosea</taxon>
        <taxon>Tetramitia</taxon>
        <taxon>Eutetramitia</taxon>
        <taxon>Vahlkampfiidae</taxon>
        <taxon>Naegleria</taxon>
    </lineage>
</organism>
<gene>
    <name evidence="1" type="ORF">FDP41_000452</name>
</gene>
<dbReference type="VEuPathDB" id="AmoebaDB:NfTy_001250"/>
<sequence>MFQANDDREEEPAVVIHLDDHCPIGISNPKFQYQFNRRKFQKETIPFSLETCSDQIQLLIPRPPSCILSEILIATSTSMNIIMIIEKFDRAMFLFNLSTKKLEKQFKVKDYGVFLIEENYDGIGHDACIVTCKADVLPRHYSAIEQYQRAGLLIAKYDLHHFISEHERNLTPTPLWVSSTLLLPIQLVCVQYNKDLLNKIYGVSRIGQVLVLRSSNGSILFKETLKWHATNKYKMSILNQLIYGCFINDGSDLLIATRKLIGIFSCQIRDGLLQFTLKIEIAPKILSICGICYESSTNKLFISEKASTTVQVYNTLNGQLLQSLQIPKISESHSGIKIIEHTGELAVLDPCEPTLLQLFK</sequence>
<proteinExistence type="predicted"/>
<protein>
    <submittedName>
        <fullName evidence="1">Uncharacterized protein</fullName>
    </submittedName>
</protein>
<dbReference type="SUPFAM" id="SSF50978">
    <property type="entry name" value="WD40 repeat-like"/>
    <property type="match status" value="1"/>
</dbReference>
<dbReference type="GeneID" id="68107670"/>
<dbReference type="Proteomes" id="UP000444721">
    <property type="component" value="Unassembled WGS sequence"/>
</dbReference>
<evidence type="ECO:0000313" key="1">
    <source>
        <dbReference type="EMBL" id="KAF0984553.1"/>
    </source>
</evidence>
<dbReference type="VEuPathDB" id="AmoebaDB:FDP41_000452"/>
<comment type="caution">
    <text evidence="1">The sequence shown here is derived from an EMBL/GenBank/DDBJ whole genome shotgun (WGS) entry which is preliminary data.</text>
</comment>
<evidence type="ECO:0000313" key="2">
    <source>
        <dbReference type="Proteomes" id="UP000444721"/>
    </source>
</evidence>
<dbReference type="OrthoDB" id="10403958at2759"/>
<dbReference type="InterPro" id="IPR036322">
    <property type="entry name" value="WD40_repeat_dom_sf"/>
</dbReference>
<reference evidence="1 2" key="1">
    <citation type="journal article" date="2019" name="Sci. Rep.">
        <title>Nanopore sequencing improves the draft genome of the human pathogenic amoeba Naegleria fowleri.</title>
        <authorList>
            <person name="Liechti N."/>
            <person name="Schurch N."/>
            <person name="Bruggmann R."/>
            <person name="Wittwer M."/>
        </authorList>
    </citation>
    <scope>NUCLEOTIDE SEQUENCE [LARGE SCALE GENOMIC DNA]</scope>
    <source>
        <strain evidence="1 2">ATCC 30894</strain>
    </source>
</reference>
<dbReference type="VEuPathDB" id="AmoebaDB:NF0006120"/>
<keyword evidence="2" id="KW-1185">Reference proteome</keyword>
<name>A0A6A5C2A3_NAEFO</name>
<dbReference type="AlphaFoldDB" id="A0A6A5C2A3"/>